<evidence type="ECO:0000259" key="2">
    <source>
        <dbReference type="PROSITE" id="PS50097"/>
    </source>
</evidence>
<feature type="compositionally biased region" description="Polar residues" evidence="1">
    <location>
        <begin position="18"/>
        <end position="29"/>
    </location>
</feature>
<dbReference type="AlphaFoldDB" id="A0A8K0UK13"/>
<dbReference type="Gene3D" id="3.30.710.10">
    <property type="entry name" value="Potassium Channel Kv1.1, Chain A"/>
    <property type="match status" value="1"/>
</dbReference>
<evidence type="ECO:0000313" key="3">
    <source>
        <dbReference type="EMBL" id="KAH8093930.1"/>
    </source>
</evidence>
<gene>
    <name evidence="3" type="ORF">BXZ70DRAFT_372820</name>
</gene>
<reference evidence="3" key="1">
    <citation type="journal article" date="2021" name="New Phytol.">
        <title>Evolutionary innovations through gain and loss of genes in the ectomycorrhizal Boletales.</title>
        <authorList>
            <person name="Wu G."/>
            <person name="Miyauchi S."/>
            <person name="Morin E."/>
            <person name="Kuo A."/>
            <person name="Drula E."/>
            <person name="Varga T."/>
            <person name="Kohler A."/>
            <person name="Feng B."/>
            <person name="Cao Y."/>
            <person name="Lipzen A."/>
            <person name="Daum C."/>
            <person name="Hundley H."/>
            <person name="Pangilinan J."/>
            <person name="Johnson J."/>
            <person name="Barry K."/>
            <person name="LaButti K."/>
            <person name="Ng V."/>
            <person name="Ahrendt S."/>
            <person name="Min B."/>
            <person name="Choi I.G."/>
            <person name="Park H."/>
            <person name="Plett J.M."/>
            <person name="Magnuson J."/>
            <person name="Spatafora J.W."/>
            <person name="Nagy L.G."/>
            <person name="Henrissat B."/>
            <person name="Grigoriev I.V."/>
            <person name="Yang Z.L."/>
            <person name="Xu J."/>
            <person name="Martin F.M."/>
        </authorList>
    </citation>
    <scope>NUCLEOTIDE SEQUENCE</scope>
    <source>
        <strain evidence="3">KKN 215</strain>
    </source>
</reference>
<evidence type="ECO:0000256" key="1">
    <source>
        <dbReference type="SAM" id="MobiDB-lite"/>
    </source>
</evidence>
<accession>A0A8K0UK13</accession>
<dbReference type="Proteomes" id="UP000813824">
    <property type="component" value="Unassembled WGS sequence"/>
</dbReference>
<dbReference type="PROSITE" id="PS50097">
    <property type="entry name" value="BTB"/>
    <property type="match status" value="1"/>
</dbReference>
<dbReference type="Pfam" id="PF00651">
    <property type="entry name" value="BTB"/>
    <property type="match status" value="1"/>
</dbReference>
<dbReference type="OrthoDB" id="3217871at2759"/>
<dbReference type="InterPro" id="IPR011333">
    <property type="entry name" value="SKP1/BTB/POZ_sf"/>
</dbReference>
<dbReference type="CDD" id="cd18186">
    <property type="entry name" value="BTB_POZ_ZBTB_KLHL-like"/>
    <property type="match status" value="1"/>
</dbReference>
<feature type="region of interest" description="Disordered" evidence="1">
    <location>
        <begin position="1"/>
        <end position="31"/>
    </location>
</feature>
<proteinExistence type="predicted"/>
<feature type="domain" description="BTB" evidence="2">
    <location>
        <begin position="39"/>
        <end position="104"/>
    </location>
</feature>
<dbReference type="InterPro" id="IPR000210">
    <property type="entry name" value="BTB/POZ_dom"/>
</dbReference>
<dbReference type="EMBL" id="JAEVFJ010000027">
    <property type="protein sequence ID" value="KAH8093930.1"/>
    <property type="molecule type" value="Genomic_DNA"/>
</dbReference>
<protein>
    <recommendedName>
        <fullName evidence="2">BTB domain-containing protein</fullName>
    </recommendedName>
</protein>
<keyword evidence="4" id="KW-1185">Reference proteome</keyword>
<organism evidence="3 4">
    <name type="scientific">Cristinia sonorae</name>
    <dbReference type="NCBI Taxonomy" id="1940300"/>
    <lineage>
        <taxon>Eukaryota</taxon>
        <taxon>Fungi</taxon>
        <taxon>Dikarya</taxon>
        <taxon>Basidiomycota</taxon>
        <taxon>Agaricomycotina</taxon>
        <taxon>Agaricomycetes</taxon>
        <taxon>Agaricomycetidae</taxon>
        <taxon>Agaricales</taxon>
        <taxon>Pleurotineae</taxon>
        <taxon>Stephanosporaceae</taxon>
        <taxon>Cristinia</taxon>
    </lineage>
</organism>
<dbReference type="SMART" id="SM00225">
    <property type="entry name" value="BTB"/>
    <property type="match status" value="1"/>
</dbReference>
<name>A0A8K0UK13_9AGAR</name>
<comment type="caution">
    <text evidence="3">The sequence shown here is derived from an EMBL/GenBank/DDBJ whole genome shotgun (WGS) entry which is preliminary data.</text>
</comment>
<evidence type="ECO:0000313" key="4">
    <source>
        <dbReference type="Proteomes" id="UP000813824"/>
    </source>
</evidence>
<sequence length="345" mass="39490">MAESHPPKRRRVQDPEHGQSTSAKPSTPCTRGDLWLDDGNVILVAQDGTGFRVHRSVLTANSEIFRDMFMIPQPEDAEKWDGCDVVRLPETRKDLGHLLNVLFNVGNSLLSYGQRIPFEIASVMIRLGSKYHIEYLRADAIKRLKELFPPTLDAFVNWWIDGKSRGLTDARYPFPSKAILMAHRDCIEMLNIAQTHQLDAMLPPIFYMVSLLENEVIIGNDTDYGSEETQSRTLSRETLVKIFNGHHRLRRQGVEQEELILRALPGPSCKTYDLCARASKDSDMRILHLASLYRMTNVLSAPTTVNVCDKCAKHYMAEWKDQRLKAWKDLAHTFELKTEWPIKSN</sequence>
<dbReference type="SUPFAM" id="SSF54695">
    <property type="entry name" value="POZ domain"/>
    <property type="match status" value="1"/>
</dbReference>